<evidence type="ECO:0000313" key="3">
    <source>
        <dbReference type="EMBL" id="OWM74117.1"/>
    </source>
</evidence>
<evidence type="ECO:0000256" key="1">
    <source>
        <dbReference type="SAM" id="MobiDB-lite"/>
    </source>
</evidence>
<dbReference type="Proteomes" id="UP000197138">
    <property type="component" value="Unassembled WGS sequence"/>
</dbReference>
<dbReference type="PANTHER" id="PTHR47584:SF14">
    <property type="entry name" value="L10-INTERACTING MYB DOMAIN-CONTAINING PROTEIN-LIKE"/>
    <property type="match status" value="1"/>
</dbReference>
<comment type="caution">
    <text evidence="3">The sequence shown here is derived from an EMBL/GenBank/DDBJ whole genome shotgun (WGS) entry which is preliminary data.</text>
</comment>
<name>A0A218WMN4_PUNGR</name>
<proteinExistence type="predicted"/>
<accession>A0A218WMN4</accession>
<protein>
    <recommendedName>
        <fullName evidence="2">Myb/SANT-like domain-containing protein</fullName>
    </recommendedName>
</protein>
<gene>
    <name evidence="3" type="ORF">CDL15_Pgr008428</name>
</gene>
<dbReference type="AlphaFoldDB" id="A0A218WMN4"/>
<dbReference type="EMBL" id="MTKT01003794">
    <property type="protein sequence ID" value="OWM74117.1"/>
    <property type="molecule type" value="Genomic_DNA"/>
</dbReference>
<feature type="domain" description="Myb/SANT-like" evidence="2">
    <location>
        <begin position="173"/>
        <end position="264"/>
    </location>
</feature>
<dbReference type="Pfam" id="PF12776">
    <property type="entry name" value="Myb_DNA-bind_3"/>
    <property type="match status" value="1"/>
</dbReference>
<dbReference type="PANTHER" id="PTHR47584">
    <property type="match status" value="1"/>
</dbReference>
<sequence length="461" mass="52444">MLSLFAGLNWTATQQLSVGPKLQNIAETCEPSPIVLRVALAGEIGVEIVKIDRGGSRLVSGFVQFQRLYTSIPSILLISYCSPSAAKPRTLFVRDQQQGFFTVRATESSLQFLDFLMCIVTLHPELSRFQLIGAPGCGLLAAQFADIRSGIQQKNSRSIPLLSMAQKGENIIEWSDEMDVGFLNVLLEMKRRTHTTTWKSSTWKEITQEMINLFPEKHLCLQKVKEKYQRMKTNFTRFAEILKHTGVGWDADTNTITADSDFWDMIIKKNRAYKTFRSKGCKHYDMQKQLFSSSVATGVMRISSTDPPPTLEEEQWLNAEFLSRGKGKQKHHVDLEEGSDESDDPVNVADPILTECRRRVPKRSQSKSSQMQECMDIFRGSFTKNQQHTPQSAKKSKSVSSPEKPEKNSIEEALDELAKLESRIPQSLFVKAGKALLDPASRRLFMWFKEESRMEWIMQLE</sequence>
<evidence type="ECO:0000313" key="4">
    <source>
        <dbReference type="Proteomes" id="UP000197138"/>
    </source>
</evidence>
<feature type="compositionally biased region" description="Polar residues" evidence="1">
    <location>
        <begin position="382"/>
        <end position="391"/>
    </location>
</feature>
<dbReference type="InterPro" id="IPR045026">
    <property type="entry name" value="LIMYB"/>
</dbReference>
<reference evidence="4" key="1">
    <citation type="journal article" date="2017" name="Plant J.">
        <title>The pomegranate (Punica granatum L.) genome and the genomics of punicalagin biosynthesis.</title>
        <authorList>
            <person name="Qin G."/>
            <person name="Xu C."/>
            <person name="Ming R."/>
            <person name="Tang H."/>
            <person name="Guyot R."/>
            <person name="Kramer E.M."/>
            <person name="Hu Y."/>
            <person name="Yi X."/>
            <person name="Qi Y."/>
            <person name="Xu X."/>
            <person name="Gao Z."/>
            <person name="Pan H."/>
            <person name="Jian J."/>
            <person name="Tian Y."/>
            <person name="Yue Z."/>
            <person name="Xu Y."/>
        </authorList>
    </citation>
    <scope>NUCLEOTIDE SEQUENCE [LARGE SCALE GENOMIC DNA]</scope>
    <source>
        <strain evidence="4">cv. Dabenzi</strain>
    </source>
</reference>
<evidence type="ECO:0000259" key="2">
    <source>
        <dbReference type="Pfam" id="PF12776"/>
    </source>
</evidence>
<organism evidence="3 4">
    <name type="scientific">Punica granatum</name>
    <name type="common">Pomegranate</name>
    <dbReference type="NCBI Taxonomy" id="22663"/>
    <lineage>
        <taxon>Eukaryota</taxon>
        <taxon>Viridiplantae</taxon>
        <taxon>Streptophyta</taxon>
        <taxon>Embryophyta</taxon>
        <taxon>Tracheophyta</taxon>
        <taxon>Spermatophyta</taxon>
        <taxon>Magnoliopsida</taxon>
        <taxon>eudicotyledons</taxon>
        <taxon>Gunneridae</taxon>
        <taxon>Pentapetalae</taxon>
        <taxon>rosids</taxon>
        <taxon>malvids</taxon>
        <taxon>Myrtales</taxon>
        <taxon>Lythraceae</taxon>
        <taxon>Punica</taxon>
    </lineage>
</organism>
<feature type="region of interest" description="Disordered" evidence="1">
    <location>
        <begin position="327"/>
        <end position="409"/>
    </location>
</feature>
<dbReference type="InterPro" id="IPR024752">
    <property type="entry name" value="Myb/SANT-like_dom"/>
</dbReference>